<keyword evidence="8 10" id="KW-0653">Protein transport</keyword>
<dbReference type="Gene3D" id="2.50.20.10">
    <property type="entry name" value="Lipoprotein localisation LolA/LolB/LppX"/>
    <property type="match status" value="1"/>
</dbReference>
<dbReference type="InterPro" id="IPR029046">
    <property type="entry name" value="LolA/LolB/LppX"/>
</dbReference>
<evidence type="ECO:0000256" key="7">
    <source>
        <dbReference type="ARBA" id="ARBA00022764"/>
    </source>
</evidence>
<accession>A0ABW2QLB3</accession>
<dbReference type="Proteomes" id="UP001596501">
    <property type="component" value="Unassembled WGS sequence"/>
</dbReference>
<evidence type="ECO:0000256" key="1">
    <source>
        <dbReference type="ARBA" id="ARBA00004418"/>
    </source>
</evidence>
<evidence type="ECO:0000256" key="10">
    <source>
        <dbReference type="HAMAP-Rule" id="MF_00240"/>
    </source>
</evidence>
<evidence type="ECO:0000256" key="4">
    <source>
        <dbReference type="ARBA" id="ARBA00014035"/>
    </source>
</evidence>
<evidence type="ECO:0000313" key="11">
    <source>
        <dbReference type="EMBL" id="MFC7409348.1"/>
    </source>
</evidence>
<dbReference type="EMBL" id="JBHTCA010000006">
    <property type="protein sequence ID" value="MFC7409348.1"/>
    <property type="molecule type" value="Genomic_DNA"/>
</dbReference>
<evidence type="ECO:0000256" key="2">
    <source>
        <dbReference type="ARBA" id="ARBA00007615"/>
    </source>
</evidence>
<comment type="similarity">
    <text evidence="2 10">Belongs to the LolA family.</text>
</comment>
<dbReference type="Pfam" id="PF03548">
    <property type="entry name" value="LolA"/>
    <property type="match status" value="1"/>
</dbReference>
<dbReference type="SUPFAM" id="SSF89392">
    <property type="entry name" value="Prokaryotic lipoproteins and lipoprotein localization factors"/>
    <property type="match status" value="1"/>
</dbReference>
<evidence type="ECO:0000256" key="3">
    <source>
        <dbReference type="ARBA" id="ARBA00011245"/>
    </source>
</evidence>
<keyword evidence="7 10" id="KW-0574">Periplasm</keyword>
<comment type="subcellular location">
    <subcellularLocation>
        <location evidence="1 10">Periplasm</location>
    </subcellularLocation>
</comment>
<feature type="signal peptide" evidence="10">
    <location>
        <begin position="1"/>
        <end position="25"/>
    </location>
</feature>
<organism evidence="11 12">
    <name type="scientific">Hydrogenophaga atypica</name>
    <dbReference type="NCBI Taxonomy" id="249409"/>
    <lineage>
        <taxon>Bacteria</taxon>
        <taxon>Pseudomonadati</taxon>
        <taxon>Pseudomonadota</taxon>
        <taxon>Betaproteobacteria</taxon>
        <taxon>Burkholderiales</taxon>
        <taxon>Comamonadaceae</taxon>
        <taxon>Hydrogenophaga</taxon>
    </lineage>
</organism>
<keyword evidence="11" id="KW-0449">Lipoprotein</keyword>
<name>A0ABW2QLB3_9BURK</name>
<reference evidence="12" key="1">
    <citation type="journal article" date="2019" name="Int. J. Syst. Evol. Microbiol.">
        <title>The Global Catalogue of Microorganisms (GCM) 10K type strain sequencing project: providing services to taxonomists for standard genome sequencing and annotation.</title>
        <authorList>
            <consortium name="The Broad Institute Genomics Platform"/>
            <consortium name="The Broad Institute Genome Sequencing Center for Infectious Disease"/>
            <person name="Wu L."/>
            <person name="Ma J."/>
        </authorList>
    </citation>
    <scope>NUCLEOTIDE SEQUENCE [LARGE SCALE GENOMIC DNA]</scope>
    <source>
        <strain evidence="12">CGMCC 1.12371</strain>
    </source>
</reference>
<dbReference type="InterPro" id="IPR004564">
    <property type="entry name" value="OM_lipoprot_carrier_LolA-like"/>
</dbReference>
<comment type="subunit">
    <text evidence="3 10">Monomer.</text>
</comment>
<evidence type="ECO:0000256" key="6">
    <source>
        <dbReference type="ARBA" id="ARBA00022729"/>
    </source>
</evidence>
<gene>
    <name evidence="10 11" type="primary">lolA</name>
    <name evidence="11" type="ORF">ACFQPB_10790</name>
</gene>
<evidence type="ECO:0000256" key="8">
    <source>
        <dbReference type="ARBA" id="ARBA00022927"/>
    </source>
</evidence>
<dbReference type="InterPro" id="IPR018323">
    <property type="entry name" value="OM_lipoprot_carrier_LolA_Pbac"/>
</dbReference>
<sequence precursor="true">MPSYIQLFLKSLSLGLALWCGAAQADGLQALEQFLRSTQSGSTTFTQTVTSPLRQGETVARSKTSSGTFEFSRPDRFRFQYTKPFEQLIVADGQTLWLHDIDLNQVAARKQAEVLGNTPAAIIASAADLKALSAVFTLGNAPERDGLEWVLATPRNRDAQLQSVHLGFKQGQLAALEMLDSFGQRSVLRFGTLDVSTRLPAERFRFTPPAGVDVLRQ</sequence>
<comment type="function">
    <text evidence="10">Participates in the translocation of lipoproteins from the inner membrane to the outer membrane. Only forms a complex with a lipoprotein if the residue after the N-terminal Cys is not an aspartate (The Asp acts as a targeting signal to indicate that the lipoprotein should stay in the inner membrane).</text>
</comment>
<protein>
    <recommendedName>
        <fullName evidence="4 10">Outer-membrane lipoprotein carrier protein</fullName>
    </recommendedName>
</protein>
<dbReference type="NCBIfam" id="TIGR00547">
    <property type="entry name" value="lolA"/>
    <property type="match status" value="1"/>
</dbReference>
<dbReference type="CDD" id="cd16325">
    <property type="entry name" value="LolA"/>
    <property type="match status" value="1"/>
</dbReference>
<feature type="chain" id="PRO_5044898550" description="Outer-membrane lipoprotein carrier protein" evidence="10">
    <location>
        <begin position="26"/>
        <end position="217"/>
    </location>
</feature>
<dbReference type="RefSeq" id="WP_382222926.1">
    <property type="nucleotide sequence ID" value="NZ_JBHTCA010000006.1"/>
</dbReference>
<dbReference type="HAMAP" id="MF_00240">
    <property type="entry name" value="LolA"/>
    <property type="match status" value="1"/>
</dbReference>
<comment type="caution">
    <text evidence="11">The sequence shown here is derived from an EMBL/GenBank/DDBJ whole genome shotgun (WGS) entry which is preliminary data.</text>
</comment>
<dbReference type="PANTHER" id="PTHR35869:SF1">
    <property type="entry name" value="OUTER-MEMBRANE LIPOPROTEIN CARRIER PROTEIN"/>
    <property type="match status" value="1"/>
</dbReference>
<evidence type="ECO:0000256" key="9">
    <source>
        <dbReference type="ARBA" id="ARBA00023186"/>
    </source>
</evidence>
<keyword evidence="5 10" id="KW-0813">Transport</keyword>
<evidence type="ECO:0000256" key="5">
    <source>
        <dbReference type="ARBA" id="ARBA00022448"/>
    </source>
</evidence>
<keyword evidence="6 10" id="KW-0732">Signal</keyword>
<keyword evidence="12" id="KW-1185">Reference proteome</keyword>
<dbReference type="PANTHER" id="PTHR35869">
    <property type="entry name" value="OUTER-MEMBRANE LIPOPROTEIN CARRIER PROTEIN"/>
    <property type="match status" value="1"/>
</dbReference>
<keyword evidence="9 10" id="KW-0143">Chaperone</keyword>
<proteinExistence type="inferred from homology"/>
<evidence type="ECO:0000313" key="12">
    <source>
        <dbReference type="Proteomes" id="UP001596501"/>
    </source>
</evidence>